<evidence type="ECO:0000256" key="1">
    <source>
        <dbReference type="SAM" id="Coils"/>
    </source>
</evidence>
<dbReference type="GO" id="GO:0051225">
    <property type="term" value="P:spindle assembly"/>
    <property type="evidence" value="ECO:0007669"/>
    <property type="project" value="TreeGrafter"/>
</dbReference>
<dbReference type="AlphaFoldDB" id="A0AAE1KHV1"/>
<dbReference type="InterPro" id="IPR029711">
    <property type="entry name" value="Haus7-like"/>
</dbReference>
<evidence type="ECO:0000313" key="4">
    <source>
        <dbReference type="Proteomes" id="UP001286313"/>
    </source>
</evidence>
<accession>A0AAE1KHV1</accession>
<keyword evidence="4" id="KW-1185">Reference proteome</keyword>
<evidence type="ECO:0008006" key="5">
    <source>
        <dbReference type="Google" id="ProtNLM"/>
    </source>
</evidence>
<gene>
    <name evidence="3" type="ORF">Pcinc_021266</name>
</gene>
<evidence type="ECO:0000313" key="3">
    <source>
        <dbReference type="EMBL" id="KAK3873759.1"/>
    </source>
</evidence>
<reference evidence="3" key="1">
    <citation type="submission" date="2023-10" db="EMBL/GenBank/DDBJ databases">
        <title>Genome assemblies of two species of porcelain crab, Petrolisthes cinctipes and Petrolisthes manimaculis (Anomura: Porcellanidae).</title>
        <authorList>
            <person name="Angst P."/>
        </authorList>
    </citation>
    <scope>NUCLEOTIDE SEQUENCE</scope>
    <source>
        <strain evidence="3">PB745_01</strain>
        <tissue evidence="3">Gill</tissue>
    </source>
</reference>
<organism evidence="3 4">
    <name type="scientific">Petrolisthes cinctipes</name>
    <name type="common">Flat porcelain crab</name>
    <dbReference type="NCBI Taxonomy" id="88211"/>
    <lineage>
        <taxon>Eukaryota</taxon>
        <taxon>Metazoa</taxon>
        <taxon>Ecdysozoa</taxon>
        <taxon>Arthropoda</taxon>
        <taxon>Crustacea</taxon>
        <taxon>Multicrustacea</taxon>
        <taxon>Malacostraca</taxon>
        <taxon>Eumalacostraca</taxon>
        <taxon>Eucarida</taxon>
        <taxon>Decapoda</taxon>
        <taxon>Pleocyemata</taxon>
        <taxon>Anomura</taxon>
        <taxon>Galatheoidea</taxon>
        <taxon>Porcellanidae</taxon>
        <taxon>Petrolisthes</taxon>
    </lineage>
</organism>
<feature type="coiled-coil region" evidence="1">
    <location>
        <begin position="225"/>
        <end position="252"/>
    </location>
</feature>
<feature type="region of interest" description="Disordered" evidence="2">
    <location>
        <begin position="22"/>
        <end position="43"/>
    </location>
</feature>
<dbReference type="GO" id="GO:0031023">
    <property type="term" value="P:microtubule organizing center organization"/>
    <property type="evidence" value="ECO:0007669"/>
    <property type="project" value="TreeGrafter"/>
</dbReference>
<dbReference type="EMBL" id="JAWQEG010002185">
    <property type="protein sequence ID" value="KAK3873759.1"/>
    <property type="molecule type" value="Genomic_DNA"/>
</dbReference>
<sequence length="369" mass="41434">MSETAEELQRILDVVGAADTKANPGINTRGTCNSKSKSKSVNKNNKKFNMAQTTHQKEEILIAHVISRLGYDGLDSFEPTWVHSVLVSGLGGPRHDLLQWVVQQLSPSTAADLHRAPLHSHAQKILQCLSCLGICEKGDLDVIEGKVSAITQLKFWQACLDSILNLRQFCKTSTASQQNNSANSLLLQLVHSPHLQSTLQQGGCLNFVPGDLVKLHKVWAKRRDHTSLVNNLQQAKLQLHQWQQQYDQLEEKWKVKCSEEEGQQLQSKMGEAVKNLMQQQNLLQKVYTSYIAPWITSRPQLELSEVGPLVHQSRGQLNTITEALQVMEELLRRCEELDEEELNHKNSSSSHTPSTITTLHALTTTHQQV</sequence>
<name>A0AAE1KHV1_PETCI</name>
<feature type="coiled-coil region" evidence="1">
    <location>
        <begin position="317"/>
        <end position="347"/>
    </location>
</feature>
<proteinExistence type="predicted"/>
<dbReference type="Proteomes" id="UP001286313">
    <property type="component" value="Unassembled WGS sequence"/>
</dbReference>
<dbReference type="GO" id="GO:0051011">
    <property type="term" value="F:microtubule minus-end binding"/>
    <property type="evidence" value="ECO:0007669"/>
    <property type="project" value="TreeGrafter"/>
</dbReference>
<dbReference type="GO" id="GO:0070652">
    <property type="term" value="C:HAUS complex"/>
    <property type="evidence" value="ECO:0007669"/>
    <property type="project" value="TreeGrafter"/>
</dbReference>
<dbReference type="PANTHER" id="PTHR14352">
    <property type="entry name" value="HAUS AUGMIN-LIKE COMPLEX SUBUNIT 7"/>
    <property type="match status" value="1"/>
</dbReference>
<evidence type="ECO:0000256" key="2">
    <source>
        <dbReference type="SAM" id="MobiDB-lite"/>
    </source>
</evidence>
<dbReference type="PANTHER" id="PTHR14352:SF2">
    <property type="entry name" value="HAUS AUGMIN-LIKE COMPLEX SUBUNIT 7"/>
    <property type="match status" value="1"/>
</dbReference>
<protein>
    <recommendedName>
        <fullName evidence="5">HAUS augmin-like complex subunit 7</fullName>
    </recommendedName>
</protein>
<keyword evidence="1" id="KW-0175">Coiled coil</keyword>
<comment type="caution">
    <text evidence="3">The sequence shown here is derived from an EMBL/GenBank/DDBJ whole genome shotgun (WGS) entry which is preliminary data.</text>
</comment>